<proteinExistence type="predicted"/>
<name>A0A409WB66_9AGAR</name>
<keyword evidence="2" id="KW-1185">Reference proteome</keyword>
<comment type="caution">
    <text evidence="1">The sequence shown here is derived from an EMBL/GenBank/DDBJ whole genome shotgun (WGS) entry which is preliminary data.</text>
</comment>
<organism evidence="1 2">
    <name type="scientific">Panaeolus cyanescens</name>
    <dbReference type="NCBI Taxonomy" id="181874"/>
    <lineage>
        <taxon>Eukaryota</taxon>
        <taxon>Fungi</taxon>
        <taxon>Dikarya</taxon>
        <taxon>Basidiomycota</taxon>
        <taxon>Agaricomycotina</taxon>
        <taxon>Agaricomycetes</taxon>
        <taxon>Agaricomycetidae</taxon>
        <taxon>Agaricales</taxon>
        <taxon>Agaricineae</taxon>
        <taxon>Galeropsidaceae</taxon>
        <taxon>Panaeolus</taxon>
    </lineage>
</organism>
<dbReference type="EMBL" id="NHTK01005645">
    <property type="protein sequence ID" value="PPQ75731.1"/>
    <property type="molecule type" value="Genomic_DNA"/>
</dbReference>
<evidence type="ECO:0000313" key="1">
    <source>
        <dbReference type="EMBL" id="PPQ75731.1"/>
    </source>
</evidence>
<dbReference type="AlphaFoldDB" id="A0A409WB66"/>
<protein>
    <submittedName>
        <fullName evidence="1">Uncharacterized protein</fullName>
    </submittedName>
</protein>
<evidence type="ECO:0000313" key="2">
    <source>
        <dbReference type="Proteomes" id="UP000284842"/>
    </source>
</evidence>
<gene>
    <name evidence="1" type="ORF">CVT24_002584</name>
</gene>
<sequence>MISATTVIVNSANCGSCTNNAYVSLARPMLRISDVDSIIQLRLQDRRMQVLNSHNQSVVERLPLFPEGAIVGPRLPAPTVTAPTHDGVP</sequence>
<dbReference type="Proteomes" id="UP000284842">
    <property type="component" value="Unassembled WGS sequence"/>
</dbReference>
<accession>A0A409WB66</accession>
<dbReference type="InParanoid" id="A0A409WB66"/>
<reference evidence="1 2" key="1">
    <citation type="journal article" date="2018" name="Evol. Lett.">
        <title>Horizontal gene cluster transfer increased hallucinogenic mushroom diversity.</title>
        <authorList>
            <person name="Reynolds H.T."/>
            <person name="Vijayakumar V."/>
            <person name="Gluck-Thaler E."/>
            <person name="Korotkin H.B."/>
            <person name="Matheny P.B."/>
            <person name="Slot J.C."/>
        </authorList>
    </citation>
    <scope>NUCLEOTIDE SEQUENCE [LARGE SCALE GENOMIC DNA]</scope>
    <source>
        <strain evidence="1 2">2629</strain>
    </source>
</reference>